<gene>
    <name evidence="1" type="ORF">COLO4_37890</name>
</gene>
<accession>A0A1R3FYE4</accession>
<sequence length="74" mass="8530">METAVTTEYRVICTKKFAHVFKNPGLCWSLHCTVCAIRTHPTKLTHHVCFTQSHVPKPHQFKETRGVRNAPLRC</sequence>
<keyword evidence="2" id="KW-1185">Reference proteome</keyword>
<evidence type="ECO:0000313" key="1">
    <source>
        <dbReference type="EMBL" id="OMO50790.1"/>
    </source>
</evidence>
<protein>
    <submittedName>
        <fullName evidence="1">Uncharacterized protein</fullName>
    </submittedName>
</protein>
<evidence type="ECO:0000313" key="2">
    <source>
        <dbReference type="Proteomes" id="UP000187203"/>
    </source>
</evidence>
<dbReference type="EMBL" id="AWUE01024421">
    <property type="protein sequence ID" value="OMO50790.1"/>
    <property type="molecule type" value="Genomic_DNA"/>
</dbReference>
<name>A0A1R3FYE4_9ROSI</name>
<dbReference type="Proteomes" id="UP000187203">
    <property type="component" value="Unassembled WGS sequence"/>
</dbReference>
<organism evidence="1 2">
    <name type="scientific">Corchorus olitorius</name>
    <dbReference type="NCBI Taxonomy" id="93759"/>
    <lineage>
        <taxon>Eukaryota</taxon>
        <taxon>Viridiplantae</taxon>
        <taxon>Streptophyta</taxon>
        <taxon>Embryophyta</taxon>
        <taxon>Tracheophyta</taxon>
        <taxon>Spermatophyta</taxon>
        <taxon>Magnoliopsida</taxon>
        <taxon>eudicotyledons</taxon>
        <taxon>Gunneridae</taxon>
        <taxon>Pentapetalae</taxon>
        <taxon>rosids</taxon>
        <taxon>malvids</taxon>
        <taxon>Malvales</taxon>
        <taxon>Malvaceae</taxon>
        <taxon>Grewioideae</taxon>
        <taxon>Apeibeae</taxon>
        <taxon>Corchorus</taxon>
    </lineage>
</organism>
<reference evidence="2" key="1">
    <citation type="submission" date="2013-09" db="EMBL/GenBank/DDBJ databases">
        <title>Corchorus olitorius genome sequencing.</title>
        <authorList>
            <person name="Alam M."/>
            <person name="Haque M.S."/>
            <person name="Islam M.S."/>
            <person name="Emdad E.M."/>
            <person name="Islam M.M."/>
            <person name="Ahmed B."/>
            <person name="Halim A."/>
            <person name="Hossen Q.M.M."/>
            <person name="Hossain M.Z."/>
            <person name="Ahmed R."/>
            <person name="Khan M.M."/>
            <person name="Islam R."/>
            <person name="Rashid M.M."/>
            <person name="Khan S.A."/>
            <person name="Rahman M.S."/>
            <person name="Alam M."/>
            <person name="Yahiya A.S."/>
            <person name="Khan M.S."/>
            <person name="Azam M.S."/>
            <person name="Haque T."/>
            <person name="Lashkar M.Z.H."/>
            <person name="Akhand A.I."/>
            <person name="Morshed G."/>
            <person name="Roy S."/>
            <person name="Uddin K.S."/>
            <person name="Rabeya T."/>
            <person name="Hossain A.S."/>
            <person name="Chowdhury A."/>
            <person name="Snigdha A.R."/>
            <person name="Mortoza M.S."/>
            <person name="Matin S.A."/>
            <person name="Hoque S.M.E."/>
            <person name="Islam M.K."/>
            <person name="Roy D.K."/>
            <person name="Haider R."/>
            <person name="Moosa M.M."/>
            <person name="Elias S.M."/>
            <person name="Hasan A.M."/>
            <person name="Jahan S."/>
            <person name="Shafiuddin M."/>
            <person name="Mahmood N."/>
            <person name="Shommy N.S."/>
        </authorList>
    </citation>
    <scope>NUCLEOTIDE SEQUENCE [LARGE SCALE GENOMIC DNA]</scope>
    <source>
        <strain evidence="2">cv. O-4</strain>
    </source>
</reference>
<proteinExistence type="predicted"/>
<dbReference type="AlphaFoldDB" id="A0A1R3FYE4"/>
<comment type="caution">
    <text evidence="1">The sequence shown here is derived from an EMBL/GenBank/DDBJ whole genome shotgun (WGS) entry which is preliminary data.</text>
</comment>